<feature type="region of interest" description="Disordered" evidence="1">
    <location>
        <begin position="254"/>
        <end position="280"/>
    </location>
</feature>
<feature type="region of interest" description="Disordered" evidence="1">
    <location>
        <begin position="402"/>
        <end position="497"/>
    </location>
</feature>
<proteinExistence type="predicted"/>
<evidence type="ECO:0000313" key="3">
    <source>
        <dbReference type="Proteomes" id="UP000186922"/>
    </source>
</evidence>
<feature type="compositionally biased region" description="Polar residues" evidence="1">
    <location>
        <begin position="254"/>
        <end position="275"/>
    </location>
</feature>
<protein>
    <submittedName>
        <fullName evidence="2">Uncharacterized protein</fullName>
    </submittedName>
</protein>
<feature type="compositionally biased region" description="Low complexity" evidence="1">
    <location>
        <begin position="460"/>
        <end position="474"/>
    </location>
</feature>
<dbReference type="EMBL" id="BDGG01000006">
    <property type="protein sequence ID" value="GAV00837.1"/>
    <property type="molecule type" value="Genomic_DNA"/>
</dbReference>
<dbReference type="AlphaFoldDB" id="A0A1D1VGQ6"/>
<evidence type="ECO:0000313" key="2">
    <source>
        <dbReference type="EMBL" id="GAV00837.1"/>
    </source>
</evidence>
<accession>A0A1D1VGQ6</accession>
<reference evidence="2 3" key="1">
    <citation type="journal article" date="2016" name="Nat. Commun.">
        <title>Extremotolerant tardigrade genome and improved radiotolerance of human cultured cells by tardigrade-unique protein.</title>
        <authorList>
            <person name="Hashimoto T."/>
            <person name="Horikawa D.D."/>
            <person name="Saito Y."/>
            <person name="Kuwahara H."/>
            <person name="Kozuka-Hata H."/>
            <person name="Shin-I T."/>
            <person name="Minakuchi Y."/>
            <person name="Ohishi K."/>
            <person name="Motoyama A."/>
            <person name="Aizu T."/>
            <person name="Enomoto A."/>
            <person name="Kondo K."/>
            <person name="Tanaka S."/>
            <person name="Hara Y."/>
            <person name="Koshikawa S."/>
            <person name="Sagara H."/>
            <person name="Miura T."/>
            <person name="Yokobori S."/>
            <person name="Miyagawa K."/>
            <person name="Suzuki Y."/>
            <person name="Kubo T."/>
            <person name="Oyama M."/>
            <person name="Kohara Y."/>
            <person name="Fujiyama A."/>
            <person name="Arakawa K."/>
            <person name="Katayama T."/>
            <person name="Toyoda A."/>
            <person name="Kunieda T."/>
        </authorList>
    </citation>
    <scope>NUCLEOTIDE SEQUENCE [LARGE SCALE GENOMIC DNA]</scope>
    <source>
        <strain evidence="2 3">YOKOZUNA-1</strain>
    </source>
</reference>
<name>A0A1D1VGQ6_RAMVA</name>
<keyword evidence="3" id="KW-1185">Reference proteome</keyword>
<organism evidence="2 3">
    <name type="scientific">Ramazzottius varieornatus</name>
    <name type="common">Water bear</name>
    <name type="synonym">Tardigrade</name>
    <dbReference type="NCBI Taxonomy" id="947166"/>
    <lineage>
        <taxon>Eukaryota</taxon>
        <taxon>Metazoa</taxon>
        <taxon>Ecdysozoa</taxon>
        <taxon>Tardigrada</taxon>
        <taxon>Eutardigrada</taxon>
        <taxon>Parachela</taxon>
        <taxon>Hypsibioidea</taxon>
        <taxon>Ramazzottiidae</taxon>
        <taxon>Ramazzottius</taxon>
    </lineage>
</organism>
<comment type="caution">
    <text evidence="2">The sequence shown here is derived from an EMBL/GenBank/DDBJ whole genome shotgun (WGS) entry which is preliminary data.</text>
</comment>
<feature type="compositionally biased region" description="Basic and acidic residues" evidence="1">
    <location>
        <begin position="403"/>
        <end position="424"/>
    </location>
</feature>
<feature type="compositionally biased region" description="Basic and acidic residues" evidence="1">
    <location>
        <begin position="537"/>
        <end position="547"/>
    </location>
</feature>
<gene>
    <name evidence="2" type="primary">RvY_11631-1</name>
    <name evidence="2" type="synonym">RvY_11631.1</name>
    <name evidence="2" type="ORF">RvY_11631</name>
</gene>
<dbReference type="Proteomes" id="UP000186922">
    <property type="component" value="Unassembled WGS sequence"/>
</dbReference>
<feature type="region of interest" description="Disordered" evidence="1">
    <location>
        <begin position="517"/>
        <end position="562"/>
    </location>
</feature>
<evidence type="ECO:0000256" key="1">
    <source>
        <dbReference type="SAM" id="MobiDB-lite"/>
    </source>
</evidence>
<sequence length="562" mass="63259">MTKNEDNSDSLLLECIDRLMPIALQITFEKNKEPTFYNVLDIISSHCNDWFLVLKSTGTFVQLSTGWMYVRLTNILITDNTVMDDAVLHSLRSLSSFVNGVSLVDLCSYISAAFRFPKALSSQQITEMVQCSTNSMKVWGKVSIDNGHYKLAEEALTAGSQAAVVTTVEPTPSEMSETPLAVTSDAQVPAKYEAQVKRDTGAKLVSEFAVKNMVLKKEVREEIIAPKSDSDMIANFLENNAERTHAVLDPDQVSITSTAGSPQPSVAQPDLAQTSSKDKQLDAGDTTIGVPFLFASGYYKLFVLHIVRTKLKAHWNNFEAVRAVFEETRLPYVAIHLAPNSNVVFVEIRELEVGIRAIKLLNHSYRDNGAFKLIVHWARPSSKDFAMRDYYLNDKLAQRTVAGRRDVRASSDTRKHRSLSREKPSIPVPSPRRTSPYRPDVRSRRSASPAHQRPKRSRSRSSSPRHGGYHSSSRPTPVPDHPDRDYSRSPHHGYSRCHSSAAYQSYIAPIERSPFEKEKARWQNGARNTPEQSVDPYRLEDRQDGRQPKRYAVSGYGRSERR</sequence>